<evidence type="ECO:0000259" key="4">
    <source>
        <dbReference type="Pfam" id="PF13863"/>
    </source>
</evidence>
<dbReference type="eggNOG" id="ENOG502QSDI">
    <property type="taxonomic scope" value="Eukaryota"/>
</dbReference>
<dbReference type="KEGG" id="tad:TRIADDRAFT_63550"/>
<dbReference type="GeneID" id="6749417"/>
<feature type="coiled-coil region" evidence="2">
    <location>
        <begin position="352"/>
        <end position="418"/>
    </location>
</feature>
<dbReference type="GO" id="GO:0005856">
    <property type="term" value="C:cytoskeleton"/>
    <property type="evidence" value="ECO:0007669"/>
    <property type="project" value="UniProtKB-ARBA"/>
</dbReference>
<dbReference type="PANTHER" id="PTHR21683">
    <property type="entry name" value="COILED-COIL DOMAIN-CONTAINING PROTEIN 42 LIKE-2-LIKE-RELATED"/>
    <property type="match status" value="1"/>
</dbReference>
<reference evidence="5 6" key="1">
    <citation type="journal article" date="2008" name="Nature">
        <title>The Trichoplax genome and the nature of placozoans.</title>
        <authorList>
            <person name="Srivastava M."/>
            <person name="Begovic E."/>
            <person name="Chapman J."/>
            <person name="Putnam N.H."/>
            <person name="Hellsten U."/>
            <person name="Kawashima T."/>
            <person name="Kuo A."/>
            <person name="Mitros T."/>
            <person name="Salamov A."/>
            <person name="Carpenter M.L."/>
            <person name="Signorovitch A.Y."/>
            <person name="Moreno M.A."/>
            <person name="Kamm K."/>
            <person name="Grimwood J."/>
            <person name="Schmutz J."/>
            <person name="Shapiro H."/>
            <person name="Grigoriev I.V."/>
            <person name="Buss L.W."/>
            <person name="Schierwater B."/>
            <person name="Dellaporta S.L."/>
            <person name="Rokhsar D.S."/>
        </authorList>
    </citation>
    <scope>NUCLEOTIDE SEQUENCE [LARGE SCALE GENOMIC DNA]</scope>
    <source>
        <strain evidence="5 6">Grell-BS-1999</strain>
    </source>
</reference>
<dbReference type="EMBL" id="DS985241">
    <property type="protein sequence ID" value="EDV29733.1"/>
    <property type="molecule type" value="Genomic_DNA"/>
</dbReference>
<feature type="compositionally biased region" description="Basic and acidic residues" evidence="3">
    <location>
        <begin position="561"/>
        <end position="570"/>
    </location>
</feature>
<dbReference type="STRING" id="10228.B3RID5"/>
<evidence type="ECO:0000313" key="6">
    <source>
        <dbReference type="Proteomes" id="UP000009022"/>
    </source>
</evidence>
<dbReference type="InterPro" id="IPR051147">
    <property type="entry name" value="CFAP_domain-containing"/>
</dbReference>
<name>B3RID5_TRIAD</name>
<feature type="compositionally biased region" description="Basic and acidic residues" evidence="3">
    <location>
        <begin position="1"/>
        <end position="16"/>
    </location>
</feature>
<dbReference type="HOGENOM" id="CLU_026271_0_1_1"/>
<keyword evidence="1 2" id="KW-0175">Coiled coil</keyword>
<dbReference type="RefSeq" id="XP_002108935.1">
    <property type="nucleotide sequence ID" value="XM_002108899.1"/>
</dbReference>
<dbReference type="OrthoDB" id="10264063at2759"/>
<evidence type="ECO:0000256" key="3">
    <source>
        <dbReference type="SAM" id="MobiDB-lite"/>
    </source>
</evidence>
<organism evidence="5 6">
    <name type="scientific">Trichoplax adhaerens</name>
    <name type="common">Trichoplax reptans</name>
    <dbReference type="NCBI Taxonomy" id="10228"/>
    <lineage>
        <taxon>Eukaryota</taxon>
        <taxon>Metazoa</taxon>
        <taxon>Placozoa</taxon>
        <taxon>Uniplacotomia</taxon>
        <taxon>Trichoplacea</taxon>
        <taxon>Trichoplacidae</taxon>
        <taxon>Trichoplax</taxon>
    </lineage>
</organism>
<evidence type="ECO:0000313" key="5">
    <source>
        <dbReference type="EMBL" id="EDV29733.1"/>
    </source>
</evidence>
<feature type="compositionally biased region" description="Polar residues" evidence="3">
    <location>
        <begin position="35"/>
        <end position="47"/>
    </location>
</feature>
<dbReference type="CTD" id="6749417"/>
<proteinExistence type="predicted"/>
<dbReference type="FunCoup" id="B3RID5">
    <property type="interactions" value="65"/>
</dbReference>
<dbReference type="InParanoid" id="B3RID5"/>
<dbReference type="Pfam" id="PF13863">
    <property type="entry name" value="DUF4200"/>
    <property type="match status" value="1"/>
</dbReference>
<dbReference type="InterPro" id="IPR025252">
    <property type="entry name" value="DUF4200"/>
</dbReference>
<dbReference type="OMA" id="AWKLSMT"/>
<protein>
    <recommendedName>
        <fullName evidence="4">DUF4200 domain-containing protein</fullName>
    </recommendedName>
</protein>
<dbReference type="PANTHER" id="PTHR21683:SF3">
    <property type="entry name" value="CILIA AND FLAGELLA ASSOCIATED PROTEIN 100"/>
    <property type="match status" value="1"/>
</dbReference>
<feature type="compositionally biased region" description="Basic and acidic residues" evidence="3">
    <location>
        <begin position="526"/>
        <end position="543"/>
    </location>
</feature>
<feature type="domain" description="DUF4200" evidence="4">
    <location>
        <begin position="165"/>
        <end position="282"/>
    </location>
</feature>
<evidence type="ECO:0000256" key="1">
    <source>
        <dbReference type="ARBA" id="ARBA00023054"/>
    </source>
</evidence>
<feature type="compositionally biased region" description="Acidic residues" evidence="3">
    <location>
        <begin position="329"/>
        <end position="338"/>
    </location>
</feature>
<evidence type="ECO:0000256" key="2">
    <source>
        <dbReference type="SAM" id="Coils"/>
    </source>
</evidence>
<feature type="region of interest" description="Disordered" evidence="3">
    <location>
        <begin position="1"/>
        <end position="67"/>
    </location>
</feature>
<sequence>MPGDDEHGHADSRLSELTRATSQRLSRQESSRQSGRVTFPTTIASKSEISEPISINDEDSQEKELHRNPFKIPADNDIFILRDKDKQRRRAERAKQKELKIYEKTTYVQRMNTKKVSSRKANLLPNNFDGANEESMTVIIQPDTQLTLAASKADRHIEKETLKEYIGKKRDMFLVQYSLSVKRDEMRKLEEIAQAEEKELEIAEQHLEEDAAMFDEFLKENDKNSVEAIKTAEAETKAKLEKNNEIKKINSQMMAIRSEITKNDEMLKEYQLYKKFLDALTPQDFRERKYVEKEAKQPLSPLPTSNRHIRTPVSADTDSQNSLSTHEDSDNEDIDSEPDLFFTDPQQLLDIFSELEEQNLSLIQNSQETEEALEEMKQQVAQTKRKMEKETEQLKQQIDFLTISIRKEEERAQELELRSKYDSFRHKRITCYKIFNFGAFQAEDQERMLGALNRKVEEVYRHCIGDNEANLNTLQMLTAIENKLEELFESIELLPSDKVEAAEKAKEKERRLKLREEKLEAQRLHQEDRVKRALKRAQADIKKKSGKPLMYRSEPPQTRRIRQEASRNQDREDEELAYYFSP</sequence>
<feature type="coiled-coil region" evidence="2">
    <location>
        <begin position="179"/>
        <end position="213"/>
    </location>
</feature>
<feature type="compositionally biased region" description="Polar residues" evidence="3">
    <location>
        <begin position="314"/>
        <end position="324"/>
    </location>
</feature>
<dbReference type="PhylomeDB" id="B3RID5"/>
<keyword evidence="6" id="KW-1185">Reference proteome</keyword>
<dbReference type="AlphaFoldDB" id="B3RID5"/>
<feature type="region of interest" description="Disordered" evidence="3">
    <location>
        <begin position="526"/>
        <end position="582"/>
    </location>
</feature>
<accession>B3RID5</accession>
<feature type="region of interest" description="Disordered" evidence="3">
    <location>
        <begin position="293"/>
        <end position="340"/>
    </location>
</feature>
<gene>
    <name evidence="5" type="ORF">TRIADDRAFT_63550</name>
</gene>
<dbReference type="Proteomes" id="UP000009022">
    <property type="component" value="Unassembled WGS sequence"/>
</dbReference>